<dbReference type="PATRIC" id="fig|246787.4.peg.1152"/>
<dbReference type="InterPro" id="IPR019238">
    <property type="entry name" value="AbiEi_2"/>
</dbReference>
<sequence>MEKELIHEVENKLVEIVGRSNVYVKASPIPEFDWMLYIRGYEFLCEVKKTVTRSNFGSIQMKLRTWQENTDKPVLLVAQNIYPLLMDEFAHQEINCLDSAGNCRIKVGDLLMHIEGRKVPLKFQATSANRSRLFQEAGIRIIFRILLEPDWLNLSYRQMQLSTNVSLGSITVIMNELLESGYLLKTNKGKFLKNKQDLLERWVVAYNEILKPKQLIRRMTFKDAELRKNWADLKLPSDIYWGGEPAANLVDGYLYPELFTLYGGTMGDWVKAGLRPDDEGEVFVYKKFWSSVEQSQVTPALLIYADLMGSGNSRNIEAAQRIYNNELQYLQ</sequence>
<dbReference type="Proteomes" id="UP000061809">
    <property type="component" value="Chromosome"/>
</dbReference>
<name>A0A0N7IEU5_9BACE</name>
<proteinExistence type="predicted"/>
<accession>A0A0N7IEU5</accession>
<gene>
    <name evidence="1" type="ORF">BcellWH2_01117</name>
</gene>
<dbReference type="AlphaFoldDB" id="A0A0N7IEU5"/>
<evidence type="ECO:0000313" key="2">
    <source>
        <dbReference type="Proteomes" id="UP000061809"/>
    </source>
</evidence>
<evidence type="ECO:0000313" key="1">
    <source>
        <dbReference type="EMBL" id="ALJ58379.1"/>
    </source>
</evidence>
<dbReference type="EMBL" id="CP012801">
    <property type="protein sequence ID" value="ALJ58379.1"/>
    <property type="molecule type" value="Genomic_DNA"/>
</dbReference>
<reference evidence="1 2" key="1">
    <citation type="journal article" date="2015" name="Science">
        <title>Genetic determinants of in vivo fitness and diet responsiveness in multiple human gut Bacteroides.</title>
        <authorList>
            <person name="Wu M."/>
            <person name="McNulty N.P."/>
            <person name="Rodionov D.A."/>
            <person name="Khoroshkin M.S."/>
            <person name="Griffin N.W."/>
            <person name="Cheng J."/>
            <person name="Latreille P."/>
            <person name="Kerstetter R.A."/>
            <person name="Terrapon N."/>
            <person name="Henrissat B."/>
            <person name="Osterman A.L."/>
            <person name="Gordon J.I."/>
        </authorList>
    </citation>
    <scope>NUCLEOTIDE SEQUENCE [LARGE SCALE GENOMIC DNA]</scope>
    <source>
        <strain evidence="1 2">WH2</strain>
    </source>
</reference>
<organism evidence="1 2">
    <name type="scientific">Bacteroides cellulosilyticus</name>
    <dbReference type="NCBI Taxonomy" id="246787"/>
    <lineage>
        <taxon>Bacteria</taxon>
        <taxon>Pseudomonadati</taxon>
        <taxon>Bacteroidota</taxon>
        <taxon>Bacteroidia</taxon>
        <taxon>Bacteroidales</taxon>
        <taxon>Bacteroidaceae</taxon>
        <taxon>Bacteroides</taxon>
    </lineage>
</organism>
<protein>
    <submittedName>
        <fullName evidence="1">Uncharacterized protein</fullName>
    </submittedName>
</protein>
<dbReference type="KEGG" id="bcel:BcellWH2_01117"/>
<dbReference type="Pfam" id="PF09952">
    <property type="entry name" value="AbiEi_2"/>
    <property type="match status" value="1"/>
</dbReference>
<dbReference type="RefSeq" id="WP_029428413.1">
    <property type="nucleotide sequence ID" value="NZ_CP012801.1"/>
</dbReference>